<dbReference type="InterPro" id="IPR039361">
    <property type="entry name" value="Cyclin"/>
</dbReference>
<comment type="similarity">
    <text evidence="1">Belongs to the cyclin family.</text>
</comment>
<keyword evidence="1" id="KW-0195">Cyclin</keyword>
<dbReference type="RefSeq" id="XP_002185139.1">
    <property type="nucleotide sequence ID" value="XM_002185103.1"/>
</dbReference>
<dbReference type="PANTHER" id="PTHR10177">
    <property type="entry name" value="CYCLINS"/>
    <property type="match status" value="1"/>
</dbReference>
<reference evidence="4 5" key="1">
    <citation type="journal article" date="2008" name="Nature">
        <title>The Phaeodactylum genome reveals the evolutionary history of diatom genomes.</title>
        <authorList>
            <person name="Bowler C."/>
            <person name="Allen A.E."/>
            <person name="Badger J.H."/>
            <person name="Grimwood J."/>
            <person name="Jabbari K."/>
            <person name="Kuo A."/>
            <person name="Maheswari U."/>
            <person name="Martens C."/>
            <person name="Maumus F."/>
            <person name="Otillar R.P."/>
            <person name="Rayko E."/>
            <person name="Salamov A."/>
            <person name="Vandepoele K."/>
            <person name="Beszteri B."/>
            <person name="Gruber A."/>
            <person name="Heijde M."/>
            <person name="Katinka M."/>
            <person name="Mock T."/>
            <person name="Valentin K."/>
            <person name="Verret F."/>
            <person name="Berges J.A."/>
            <person name="Brownlee C."/>
            <person name="Cadoret J.P."/>
            <person name="Chiovitti A."/>
            <person name="Choi C.J."/>
            <person name="Coesel S."/>
            <person name="De Martino A."/>
            <person name="Detter J.C."/>
            <person name="Durkin C."/>
            <person name="Falciatore A."/>
            <person name="Fournet J."/>
            <person name="Haruta M."/>
            <person name="Huysman M.J."/>
            <person name="Jenkins B.D."/>
            <person name="Jiroutova K."/>
            <person name="Jorgensen R.E."/>
            <person name="Joubert Y."/>
            <person name="Kaplan A."/>
            <person name="Kroger N."/>
            <person name="Kroth P.G."/>
            <person name="La Roche J."/>
            <person name="Lindquist E."/>
            <person name="Lommer M."/>
            <person name="Martin-Jezequel V."/>
            <person name="Lopez P.J."/>
            <person name="Lucas S."/>
            <person name="Mangogna M."/>
            <person name="McGinnis K."/>
            <person name="Medlin L.K."/>
            <person name="Montsant A."/>
            <person name="Oudot-Le Secq M.P."/>
            <person name="Napoli C."/>
            <person name="Obornik M."/>
            <person name="Parker M.S."/>
            <person name="Petit J.L."/>
            <person name="Porcel B.M."/>
            <person name="Poulsen N."/>
            <person name="Robison M."/>
            <person name="Rychlewski L."/>
            <person name="Rynearson T.A."/>
            <person name="Schmutz J."/>
            <person name="Shapiro H."/>
            <person name="Siaut M."/>
            <person name="Stanley M."/>
            <person name="Sussman M.R."/>
            <person name="Taylor A.R."/>
            <person name="Vardi A."/>
            <person name="von Dassow P."/>
            <person name="Vyverman W."/>
            <person name="Willis A."/>
            <person name="Wyrwicz L.S."/>
            <person name="Rokhsar D.S."/>
            <person name="Weissenbach J."/>
            <person name="Armbrust E.V."/>
            <person name="Green B.R."/>
            <person name="Van de Peer Y."/>
            <person name="Grigoriev I.V."/>
        </authorList>
    </citation>
    <scope>NUCLEOTIDE SEQUENCE [LARGE SCALE GENOMIC DNA]</scope>
    <source>
        <strain evidence="4 5">CCAP 1055/1</strain>
    </source>
</reference>
<proteinExistence type="inferred from homology"/>
<evidence type="ECO:0000259" key="3">
    <source>
        <dbReference type="SMART" id="SM00385"/>
    </source>
</evidence>
<feature type="region of interest" description="Disordered" evidence="2">
    <location>
        <begin position="273"/>
        <end position="307"/>
    </location>
</feature>
<reference evidence="5" key="2">
    <citation type="submission" date="2008-08" db="EMBL/GenBank/DDBJ databases">
        <authorList>
            <consortium name="Diatom Consortium"/>
            <person name="Grigoriev I."/>
            <person name="Grimwood J."/>
            <person name="Kuo A."/>
            <person name="Otillar R.P."/>
            <person name="Salamov A."/>
            <person name="Detter J.C."/>
            <person name="Lindquist E."/>
            <person name="Shapiro H."/>
            <person name="Lucas S."/>
            <person name="Glavina del Rio T."/>
            <person name="Pitluck S."/>
            <person name="Rokhsar D."/>
            <person name="Bowler C."/>
        </authorList>
    </citation>
    <scope>GENOME REANNOTATION</scope>
    <source>
        <strain evidence="5">CCAP 1055/1</strain>
    </source>
</reference>
<dbReference type="Gene3D" id="1.10.472.10">
    <property type="entry name" value="Cyclin-like"/>
    <property type="match status" value="2"/>
</dbReference>
<gene>
    <name evidence="4" type="primary">dsCYC11</name>
    <name evidence="4" type="ORF">PHATRDRAFT_41189</name>
</gene>
<protein>
    <recommendedName>
        <fullName evidence="3">Cyclin-like domain-containing protein</fullName>
    </recommendedName>
</protein>
<keyword evidence="5" id="KW-1185">Reference proteome</keyword>
<dbReference type="KEGG" id="pti:PHATRDRAFT_41189"/>
<evidence type="ECO:0000256" key="1">
    <source>
        <dbReference type="RuleBase" id="RU000383"/>
    </source>
</evidence>
<name>B7GDJ1_PHATC</name>
<feature type="domain" description="Cyclin-like" evidence="3">
    <location>
        <begin position="70"/>
        <end position="155"/>
    </location>
</feature>
<dbReference type="Pfam" id="PF00134">
    <property type="entry name" value="Cyclin_N"/>
    <property type="match status" value="1"/>
</dbReference>
<dbReference type="AlphaFoldDB" id="B7GDJ1"/>
<evidence type="ECO:0000313" key="4">
    <source>
        <dbReference type="EMBL" id="EEC43271.1"/>
    </source>
</evidence>
<evidence type="ECO:0000256" key="2">
    <source>
        <dbReference type="SAM" id="MobiDB-lite"/>
    </source>
</evidence>
<dbReference type="HOGENOM" id="CLU_907515_0_0_1"/>
<dbReference type="SUPFAM" id="SSF47954">
    <property type="entry name" value="Cyclin-like"/>
    <property type="match status" value="2"/>
</dbReference>
<organism evidence="4 5">
    <name type="scientific">Phaeodactylum tricornutum (strain CCAP 1055/1)</name>
    <dbReference type="NCBI Taxonomy" id="556484"/>
    <lineage>
        <taxon>Eukaryota</taxon>
        <taxon>Sar</taxon>
        <taxon>Stramenopiles</taxon>
        <taxon>Ochrophyta</taxon>
        <taxon>Bacillariophyta</taxon>
        <taxon>Bacillariophyceae</taxon>
        <taxon>Bacillariophycidae</taxon>
        <taxon>Naviculales</taxon>
        <taxon>Phaeodactylaceae</taxon>
        <taxon>Phaeodactylum</taxon>
    </lineage>
</organism>
<dbReference type="SMART" id="SM00385">
    <property type="entry name" value="CYCLIN"/>
    <property type="match status" value="1"/>
</dbReference>
<dbReference type="InterPro" id="IPR036915">
    <property type="entry name" value="Cyclin-like_sf"/>
</dbReference>
<sequence length="307" mass="35209">MPDEDYLVDHLRILFIHESTPYRIAQYLEDAVPRPRHPHTSSVTKFSKGMTIERDAKWEFGSQARSTMVKWAIQLVDYFELPRQVAATAAHFLDRYLSSWSCSKSDLQLLMMSALYLAIKTHQRHPLLSVETMLRTSRGLFSRDQLLRMERHLLDALTWRLHPPLPENVLDIFLRVLVRCYPVEQHTAINDQCLYYLDTALVDGFFVGHAPSVVAMAALCQVLELYIRNDTHEGYPHPMHELMRRTHLMIPAGPCHACRDRFARIMAADETVPDALPKPGSQPVARERMPSPVSVLHPSLDHAGKEA</sequence>
<dbReference type="InterPro" id="IPR006671">
    <property type="entry name" value="Cyclin_N"/>
</dbReference>
<dbReference type="Proteomes" id="UP000000759">
    <property type="component" value="Chromosome 28"/>
</dbReference>
<dbReference type="InParanoid" id="B7GDJ1"/>
<dbReference type="PaxDb" id="2850-Phatr41189"/>
<dbReference type="InterPro" id="IPR013763">
    <property type="entry name" value="Cyclin-like_dom"/>
</dbReference>
<dbReference type="eggNOG" id="KOG0654">
    <property type="taxonomic scope" value="Eukaryota"/>
</dbReference>
<dbReference type="EMBL" id="CM000630">
    <property type="protein sequence ID" value="EEC43271.1"/>
    <property type="molecule type" value="Genomic_DNA"/>
</dbReference>
<dbReference type="STRING" id="556484.B7GDJ1"/>
<evidence type="ECO:0000313" key="5">
    <source>
        <dbReference type="Proteomes" id="UP000000759"/>
    </source>
</evidence>
<dbReference type="OrthoDB" id="64224at2759"/>
<accession>B7GDJ1</accession>
<dbReference type="GeneID" id="7199036"/>